<dbReference type="Pfam" id="PF22725">
    <property type="entry name" value="GFO_IDH_MocA_C3"/>
    <property type="match status" value="1"/>
</dbReference>
<dbReference type="PRINTS" id="PR01775">
    <property type="entry name" value="GLFROXRDTASE"/>
</dbReference>
<dbReference type="EC" id="1.1.99.28" evidence="5"/>
<dbReference type="STRING" id="980251.GCA_001642875_03943"/>
<dbReference type="SUPFAM" id="SSF51735">
    <property type="entry name" value="NAD(P)-binding Rossmann-fold domains"/>
    <property type="match status" value="1"/>
</dbReference>
<dbReference type="PROSITE" id="PS51318">
    <property type="entry name" value="TAT"/>
    <property type="match status" value="1"/>
</dbReference>
<dbReference type="PANTHER" id="PTHR22604">
    <property type="entry name" value="OXIDOREDUCTASES"/>
    <property type="match status" value="1"/>
</dbReference>
<evidence type="ECO:0000313" key="6">
    <source>
        <dbReference type="Proteomes" id="UP000322214"/>
    </source>
</evidence>
<sequence length="374" mass="40951">MNPIEKNRRSFLQKTAALSTAAVAGGMFGSPELFGSQPTLPDDEKLGVAMVGLGSLSTNQIAPALQKTKRCKLAAIVSGTAAKREKWSKQYDLAPEHIYTYETFDKIAEDETVDIIYVVLPNGMHCEYTVRAAKAGKHVFCEKPMAISSVECRQMIDACEKAERLLGIGYRCQFEPHHRRCIELAESKTFGDIKGITGGFGFKIGDPTQWRLNKKLAGGGPLMDVGIYALQACRYLTGLEPELITATQTKTDPVKFAEVEETLSWTMKMGDVNCSLMTTYAFNGINNFHAYCDNGNFGLDPAFNYSGIKGKSSKGPIEFEQVDHFAAELDHFAECISNGTELRVPGETGLQDLLIMEAIFKAADSGLAIKPESI</sequence>
<dbReference type="SUPFAM" id="SSF55347">
    <property type="entry name" value="Glyceraldehyde-3-phosphate dehydrogenase-like, C-terminal domain"/>
    <property type="match status" value="1"/>
</dbReference>
<organism evidence="5 6">
    <name type="scientific">Mariniblastus fucicola</name>
    <dbReference type="NCBI Taxonomy" id="980251"/>
    <lineage>
        <taxon>Bacteria</taxon>
        <taxon>Pseudomonadati</taxon>
        <taxon>Planctomycetota</taxon>
        <taxon>Planctomycetia</taxon>
        <taxon>Pirellulales</taxon>
        <taxon>Pirellulaceae</taxon>
        <taxon>Mariniblastus</taxon>
    </lineage>
</organism>
<dbReference type="EMBL" id="CP042912">
    <property type="protein sequence ID" value="QEG23121.1"/>
    <property type="molecule type" value="Genomic_DNA"/>
</dbReference>
<dbReference type="PANTHER" id="PTHR22604:SF105">
    <property type="entry name" value="TRANS-1,2-DIHYDROBENZENE-1,2-DIOL DEHYDROGENASE"/>
    <property type="match status" value="1"/>
</dbReference>
<evidence type="ECO:0000313" key="5">
    <source>
        <dbReference type="EMBL" id="QEG23121.1"/>
    </source>
</evidence>
<keyword evidence="2 5" id="KW-0560">Oxidoreductase</keyword>
<dbReference type="KEGG" id="mff:MFFC18_30160"/>
<evidence type="ECO:0000256" key="2">
    <source>
        <dbReference type="ARBA" id="ARBA00023002"/>
    </source>
</evidence>
<dbReference type="Gene3D" id="3.40.50.720">
    <property type="entry name" value="NAD(P)-binding Rossmann-like Domain"/>
    <property type="match status" value="1"/>
</dbReference>
<accession>A0A5B9PKC9</accession>
<feature type="domain" description="Gfo/Idh/MocA-like oxidoreductase N-terminal" evidence="3">
    <location>
        <begin position="47"/>
        <end position="170"/>
    </location>
</feature>
<dbReference type="GO" id="GO:0047061">
    <property type="term" value="F:glucose-fructose oxidoreductase activity"/>
    <property type="evidence" value="ECO:0007669"/>
    <property type="project" value="UniProtKB-EC"/>
</dbReference>
<comment type="similarity">
    <text evidence="1">Belongs to the Gfo/Idh/MocA family.</text>
</comment>
<name>A0A5B9PKC9_9BACT</name>
<evidence type="ECO:0000256" key="1">
    <source>
        <dbReference type="ARBA" id="ARBA00010928"/>
    </source>
</evidence>
<proteinExistence type="inferred from homology"/>
<keyword evidence="6" id="KW-1185">Reference proteome</keyword>
<feature type="domain" description="GFO/IDH/MocA-like oxidoreductase" evidence="4">
    <location>
        <begin position="179"/>
        <end position="296"/>
    </location>
</feature>
<dbReference type="Gene3D" id="3.30.360.10">
    <property type="entry name" value="Dihydrodipicolinate Reductase, domain 2"/>
    <property type="match status" value="1"/>
</dbReference>
<dbReference type="Pfam" id="PF01408">
    <property type="entry name" value="GFO_IDH_MocA"/>
    <property type="match status" value="1"/>
</dbReference>
<dbReference type="AlphaFoldDB" id="A0A5B9PKC9"/>
<evidence type="ECO:0000259" key="4">
    <source>
        <dbReference type="Pfam" id="PF22725"/>
    </source>
</evidence>
<dbReference type="InterPro" id="IPR036291">
    <property type="entry name" value="NAD(P)-bd_dom_sf"/>
</dbReference>
<dbReference type="InterPro" id="IPR000683">
    <property type="entry name" value="Gfo/Idh/MocA-like_OxRdtase_N"/>
</dbReference>
<dbReference type="Proteomes" id="UP000322214">
    <property type="component" value="Chromosome"/>
</dbReference>
<dbReference type="GO" id="GO:0000166">
    <property type="term" value="F:nucleotide binding"/>
    <property type="evidence" value="ECO:0007669"/>
    <property type="project" value="InterPro"/>
</dbReference>
<gene>
    <name evidence="5" type="primary">gfo_5</name>
    <name evidence="5" type="ORF">MFFC18_30160</name>
</gene>
<dbReference type="InterPro" id="IPR055170">
    <property type="entry name" value="GFO_IDH_MocA-like_dom"/>
</dbReference>
<dbReference type="InterPro" id="IPR008354">
    <property type="entry name" value="Glc-Fru_OxRdtase_bac"/>
</dbReference>
<evidence type="ECO:0000259" key="3">
    <source>
        <dbReference type="Pfam" id="PF01408"/>
    </source>
</evidence>
<protein>
    <submittedName>
        <fullName evidence="5">Glucose--fructose oxidoreductase</fullName>
        <ecNumber evidence="5">1.1.99.28</ecNumber>
    </submittedName>
</protein>
<dbReference type="OrthoDB" id="9783105at2"/>
<dbReference type="RefSeq" id="WP_075085958.1">
    <property type="nucleotide sequence ID" value="NZ_CP042912.1"/>
</dbReference>
<reference evidence="5 6" key="1">
    <citation type="submission" date="2019-08" db="EMBL/GenBank/DDBJ databases">
        <title>Deep-cultivation of Planctomycetes and their phenomic and genomic characterization uncovers novel biology.</title>
        <authorList>
            <person name="Wiegand S."/>
            <person name="Jogler M."/>
            <person name="Boedeker C."/>
            <person name="Pinto D."/>
            <person name="Vollmers J."/>
            <person name="Rivas-Marin E."/>
            <person name="Kohn T."/>
            <person name="Peeters S.H."/>
            <person name="Heuer A."/>
            <person name="Rast P."/>
            <person name="Oberbeckmann S."/>
            <person name="Bunk B."/>
            <person name="Jeske O."/>
            <person name="Meyerdierks A."/>
            <person name="Storesund J.E."/>
            <person name="Kallscheuer N."/>
            <person name="Luecker S."/>
            <person name="Lage O.M."/>
            <person name="Pohl T."/>
            <person name="Merkel B.J."/>
            <person name="Hornburger P."/>
            <person name="Mueller R.-W."/>
            <person name="Bruemmer F."/>
            <person name="Labrenz M."/>
            <person name="Spormann A.M."/>
            <person name="Op den Camp H."/>
            <person name="Overmann J."/>
            <person name="Amann R."/>
            <person name="Jetten M.S.M."/>
            <person name="Mascher T."/>
            <person name="Medema M.H."/>
            <person name="Devos D.P."/>
            <person name="Kaster A.-K."/>
            <person name="Ovreas L."/>
            <person name="Rohde M."/>
            <person name="Galperin M.Y."/>
            <person name="Jogler C."/>
        </authorList>
    </citation>
    <scope>NUCLEOTIDE SEQUENCE [LARGE SCALE GENOMIC DNA]</scope>
    <source>
        <strain evidence="5 6">FC18</strain>
    </source>
</reference>
<dbReference type="InterPro" id="IPR050984">
    <property type="entry name" value="Gfo/Idh/MocA_domain"/>
</dbReference>
<dbReference type="InterPro" id="IPR006311">
    <property type="entry name" value="TAT_signal"/>
</dbReference>